<keyword evidence="1" id="KW-0812">Transmembrane</keyword>
<reference evidence="3" key="2">
    <citation type="submission" date="2018-02" db="UniProtKB">
        <authorList>
            <consortium name="EnsemblPlants"/>
        </authorList>
    </citation>
    <scope>IDENTIFICATION</scope>
    <source>
        <strain evidence="3">Williams 82</strain>
    </source>
</reference>
<evidence type="ECO:0000313" key="4">
    <source>
        <dbReference type="Proteomes" id="UP000008827"/>
    </source>
</evidence>
<dbReference type="AlphaFoldDB" id="K7MWH1"/>
<keyword evidence="1" id="KW-1133">Transmembrane helix</keyword>
<dbReference type="EMBL" id="CM000852">
    <property type="protein sequence ID" value="KRG93801.1"/>
    <property type="molecule type" value="Genomic_DNA"/>
</dbReference>
<sequence>MVHLFIPNATICTSIGASRYLYYIISLILINFPTKLYAVLKFRKLDGLIDDLFE</sequence>
<feature type="transmembrane region" description="Helical" evidence="1">
    <location>
        <begin position="20"/>
        <end position="40"/>
    </location>
</feature>
<protein>
    <submittedName>
        <fullName evidence="2 3">Uncharacterized protein</fullName>
    </submittedName>
</protein>
<dbReference type="InParanoid" id="K7MWH1"/>
<reference evidence="2 3" key="1">
    <citation type="journal article" date="2010" name="Nature">
        <title>Genome sequence of the palaeopolyploid soybean.</title>
        <authorList>
            <person name="Schmutz J."/>
            <person name="Cannon S.B."/>
            <person name="Schlueter J."/>
            <person name="Ma J."/>
            <person name="Mitros T."/>
            <person name="Nelson W."/>
            <person name="Hyten D.L."/>
            <person name="Song Q."/>
            <person name="Thelen J.J."/>
            <person name="Cheng J."/>
            <person name="Xu D."/>
            <person name="Hellsten U."/>
            <person name="May G.D."/>
            <person name="Yu Y."/>
            <person name="Sakurai T."/>
            <person name="Umezawa T."/>
            <person name="Bhattacharyya M.K."/>
            <person name="Sandhu D."/>
            <person name="Valliyodan B."/>
            <person name="Lindquist E."/>
            <person name="Peto M."/>
            <person name="Grant D."/>
            <person name="Shu S."/>
            <person name="Goodstein D."/>
            <person name="Barry K."/>
            <person name="Futrell-Griggs M."/>
            <person name="Abernathy B."/>
            <person name="Du J."/>
            <person name="Tian Z."/>
            <person name="Zhu L."/>
            <person name="Gill N."/>
            <person name="Joshi T."/>
            <person name="Libault M."/>
            <person name="Sethuraman A."/>
            <person name="Zhang X.-C."/>
            <person name="Shinozaki K."/>
            <person name="Nguyen H.T."/>
            <person name="Wing R.A."/>
            <person name="Cregan P."/>
            <person name="Specht J."/>
            <person name="Grimwood J."/>
            <person name="Rokhsar D."/>
            <person name="Stacey G."/>
            <person name="Shoemaker R.C."/>
            <person name="Jackson S.A."/>
        </authorList>
    </citation>
    <scope>NUCLEOTIDE SEQUENCE [LARGE SCALE GENOMIC DNA]</scope>
    <source>
        <strain evidence="3">cv. Williams 82</strain>
        <tissue evidence="2">Callus</tissue>
    </source>
</reference>
<accession>K7MWH1</accession>
<dbReference type="PaxDb" id="3847-GLYMA19G05650.1"/>
<keyword evidence="1" id="KW-0472">Membrane</keyword>
<evidence type="ECO:0000313" key="2">
    <source>
        <dbReference type="EMBL" id="KRG93801.1"/>
    </source>
</evidence>
<dbReference type="Proteomes" id="UP000008827">
    <property type="component" value="Chromosome 19"/>
</dbReference>
<reference evidence="2" key="3">
    <citation type="submission" date="2018-07" db="EMBL/GenBank/DDBJ databases">
        <title>WGS assembly of Glycine max.</title>
        <authorList>
            <person name="Schmutz J."/>
            <person name="Cannon S."/>
            <person name="Schlueter J."/>
            <person name="Ma J."/>
            <person name="Mitros T."/>
            <person name="Nelson W."/>
            <person name="Hyten D."/>
            <person name="Song Q."/>
            <person name="Thelen J."/>
            <person name="Cheng J."/>
            <person name="Xu D."/>
            <person name="Hellsten U."/>
            <person name="May G."/>
            <person name="Yu Y."/>
            <person name="Sakurai T."/>
            <person name="Umezawa T."/>
            <person name="Bhattacharyya M."/>
            <person name="Sandhu D."/>
            <person name="Valliyodan B."/>
            <person name="Lindquist E."/>
            <person name="Peto M."/>
            <person name="Grant D."/>
            <person name="Shu S."/>
            <person name="Goodstein D."/>
            <person name="Barry K."/>
            <person name="Futrell-Griggs M."/>
            <person name="Abernathy B."/>
            <person name="Du J."/>
            <person name="Tian Z."/>
            <person name="Zhu L."/>
            <person name="Gill N."/>
            <person name="Joshi T."/>
            <person name="Libault M."/>
            <person name="Sethuraman A."/>
            <person name="Zhang X."/>
            <person name="Shinozaki K."/>
            <person name="Nguyen H."/>
            <person name="Wing R."/>
            <person name="Cregan P."/>
            <person name="Specht J."/>
            <person name="Grimwood J."/>
            <person name="Rokhsar D."/>
            <person name="Stacey G."/>
            <person name="Shoemaker R."/>
            <person name="Jackson S."/>
        </authorList>
    </citation>
    <scope>NUCLEOTIDE SEQUENCE</scope>
    <source>
        <tissue evidence="2">Callus</tissue>
    </source>
</reference>
<keyword evidence="4" id="KW-1185">Reference proteome</keyword>
<evidence type="ECO:0000313" key="3">
    <source>
        <dbReference type="EnsemblPlants" id="KRG93801"/>
    </source>
</evidence>
<dbReference type="HOGENOM" id="CLU_3054220_0_0_1"/>
<dbReference type="EnsemblPlants" id="KRG93801">
    <property type="protein sequence ID" value="KRG93801"/>
    <property type="gene ID" value="GLYMA_19G042300"/>
</dbReference>
<gene>
    <name evidence="2" type="ORF">GLYMA_19G042300</name>
</gene>
<name>K7MWH1_SOYBN</name>
<organism evidence="3">
    <name type="scientific">Glycine max</name>
    <name type="common">Soybean</name>
    <name type="synonym">Glycine hispida</name>
    <dbReference type="NCBI Taxonomy" id="3847"/>
    <lineage>
        <taxon>Eukaryota</taxon>
        <taxon>Viridiplantae</taxon>
        <taxon>Streptophyta</taxon>
        <taxon>Embryophyta</taxon>
        <taxon>Tracheophyta</taxon>
        <taxon>Spermatophyta</taxon>
        <taxon>Magnoliopsida</taxon>
        <taxon>eudicotyledons</taxon>
        <taxon>Gunneridae</taxon>
        <taxon>Pentapetalae</taxon>
        <taxon>rosids</taxon>
        <taxon>fabids</taxon>
        <taxon>Fabales</taxon>
        <taxon>Fabaceae</taxon>
        <taxon>Papilionoideae</taxon>
        <taxon>50 kb inversion clade</taxon>
        <taxon>NPAAA clade</taxon>
        <taxon>indigoferoid/millettioid clade</taxon>
        <taxon>Phaseoleae</taxon>
        <taxon>Glycine</taxon>
        <taxon>Glycine subgen. Soja</taxon>
    </lineage>
</organism>
<dbReference type="Gramene" id="KRG93801">
    <property type="protein sequence ID" value="KRG93801"/>
    <property type="gene ID" value="GLYMA_19G042300"/>
</dbReference>
<proteinExistence type="predicted"/>
<evidence type="ECO:0000256" key="1">
    <source>
        <dbReference type="SAM" id="Phobius"/>
    </source>
</evidence>